<keyword evidence="1" id="KW-0812">Transmembrane</keyword>
<name>A0A371YVM4_9GAMM</name>
<dbReference type="AlphaFoldDB" id="A0A371YVM4"/>
<organism evidence="2 3">
    <name type="scientific">Acinetobacter sichuanensis</name>
    <dbReference type="NCBI Taxonomy" id="2136183"/>
    <lineage>
        <taxon>Bacteria</taxon>
        <taxon>Pseudomonadati</taxon>
        <taxon>Pseudomonadota</taxon>
        <taxon>Gammaproteobacteria</taxon>
        <taxon>Moraxellales</taxon>
        <taxon>Moraxellaceae</taxon>
        <taxon>Acinetobacter</taxon>
    </lineage>
</organism>
<keyword evidence="1" id="KW-0472">Membrane</keyword>
<comment type="caution">
    <text evidence="2">The sequence shown here is derived from an EMBL/GenBank/DDBJ whole genome shotgun (WGS) entry which is preliminary data.</text>
</comment>
<dbReference type="Proteomes" id="UP000240957">
    <property type="component" value="Unassembled WGS sequence"/>
</dbReference>
<gene>
    <name evidence="2" type="ORF">C9E89_000670</name>
</gene>
<feature type="transmembrane region" description="Helical" evidence="1">
    <location>
        <begin position="12"/>
        <end position="34"/>
    </location>
</feature>
<protein>
    <submittedName>
        <fullName evidence="2">Uncharacterized protein</fullName>
    </submittedName>
</protein>
<reference evidence="2 3" key="1">
    <citation type="submission" date="2018-08" db="EMBL/GenBank/DDBJ databases">
        <title>The draft genome of Acinetobacter sichuanensis strain WCHAc060041.</title>
        <authorList>
            <person name="Qin J."/>
            <person name="Feng Y."/>
            <person name="Zong Z."/>
        </authorList>
    </citation>
    <scope>NUCLEOTIDE SEQUENCE [LARGE SCALE GENOMIC DNA]</scope>
    <source>
        <strain evidence="2 3">WCHAc060041</strain>
    </source>
</reference>
<evidence type="ECO:0000313" key="2">
    <source>
        <dbReference type="EMBL" id="RFC85468.1"/>
    </source>
</evidence>
<sequence length="218" mass="25778">MNIKTSILFKTQLSTIIFSFLGLYIFVFVFYFIFNELRYQKPLLSLIAALIGFLLVVISIYYLLFLIRFGKPYLRISKQRFEVRTLFHHLDIPLEDIAQTNIQVEDINFFQATVILHLDQKHIDEKLSLTQQKVYQHHAISLFFLPKDSHFQAVTLLSILYALPLFERDLFIQSYHQNPDFDFSNFLSLEQRLELDLLGYLLISSQQNHSLADHIENL</sequence>
<accession>A0A371YVM4</accession>
<proteinExistence type="predicted"/>
<evidence type="ECO:0000256" key="1">
    <source>
        <dbReference type="SAM" id="Phobius"/>
    </source>
</evidence>
<keyword evidence="1" id="KW-1133">Transmembrane helix</keyword>
<dbReference type="EMBL" id="PYIX02000001">
    <property type="protein sequence ID" value="RFC85468.1"/>
    <property type="molecule type" value="Genomic_DNA"/>
</dbReference>
<feature type="transmembrane region" description="Helical" evidence="1">
    <location>
        <begin position="46"/>
        <end position="70"/>
    </location>
</feature>
<evidence type="ECO:0000313" key="3">
    <source>
        <dbReference type="Proteomes" id="UP000240957"/>
    </source>
</evidence>